<dbReference type="KEGG" id="dpp:DICPUDRAFT_13655"/>
<feature type="non-terminal residue" evidence="4">
    <location>
        <position position="1"/>
    </location>
</feature>
<evidence type="ECO:0000256" key="1">
    <source>
        <dbReference type="ARBA" id="ARBA00022658"/>
    </source>
</evidence>
<evidence type="ECO:0000256" key="2">
    <source>
        <dbReference type="PROSITE-ProRule" id="PRU00168"/>
    </source>
</evidence>
<keyword evidence="1 2" id="KW-0344">Guanine-nucleotide releasing factor</keyword>
<evidence type="ECO:0000259" key="3">
    <source>
        <dbReference type="PROSITE" id="PS50009"/>
    </source>
</evidence>
<dbReference type="STRING" id="5786.F0ZLG3"/>
<dbReference type="GO" id="GO:0007264">
    <property type="term" value="P:small GTPase-mediated signal transduction"/>
    <property type="evidence" value="ECO:0007669"/>
    <property type="project" value="InterPro"/>
</dbReference>
<feature type="non-terminal residue" evidence="4">
    <location>
        <position position="89"/>
    </location>
</feature>
<reference evidence="5" key="1">
    <citation type="journal article" date="2011" name="Genome Biol.">
        <title>Comparative genomics of the social amoebae Dictyostelium discoideum and Dictyostelium purpureum.</title>
        <authorList>
            <consortium name="US DOE Joint Genome Institute (JGI-PGF)"/>
            <person name="Sucgang R."/>
            <person name="Kuo A."/>
            <person name="Tian X."/>
            <person name="Salerno W."/>
            <person name="Parikh A."/>
            <person name="Feasley C.L."/>
            <person name="Dalin E."/>
            <person name="Tu H."/>
            <person name="Huang E."/>
            <person name="Barry K."/>
            <person name="Lindquist E."/>
            <person name="Shapiro H."/>
            <person name="Bruce D."/>
            <person name="Schmutz J."/>
            <person name="Salamov A."/>
            <person name="Fey P."/>
            <person name="Gaudet P."/>
            <person name="Anjard C."/>
            <person name="Babu M.M."/>
            <person name="Basu S."/>
            <person name="Bushmanova Y."/>
            <person name="van der Wel H."/>
            <person name="Katoh-Kurasawa M."/>
            <person name="Dinh C."/>
            <person name="Coutinho P.M."/>
            <person name="Saito T."/>
            <person name="Elias M."/>
            <person name="Schaap P."/>
            <person name="Kay R.R."/>
            <person name="Henrissat B."/>
            <person name="Eichinger L."/>
            <person name="Rivero F."/>
            <person name="Putnam N.H."/>
            <person name="West C.M."/>
            <person name="Loomis W.F."/>
            <person name="Chisholm R.L."/>
            <person name="Shaulsky G."/>
            <person name="Strassmann J.E."/>
            <person name="Queller D.C."/>
            <person name="Kuspa A."/>
            <person name="Grigoriev I.V."/>
        </authorList>
    </citation>
    <scope>NUCLEOTIDE SEQUENCE [LARGE SCALE GENOMIC DNA]</scope>
    <source>
        <strain evidence="5">QSDP1</strain>
    </source>
</reference>
<dbReference type="Gene3D" id="1.20.870.10">
    <property type="entry name" value="Son of sevenless (SoS) protein Chain: S domain 1"/>
    <property type="match status" value="1"/>
</dbReference>
<dbReference type="VEuPathDB" id="AmoebaDB:DICPUDRAFT_13655"/>
<accession>F0ZLG3</accession>
<evidence type="ECO:0000313" key="5">
    <source>
        <dbReference type="Proteomes" id="UP000001064"/>
    </source>
</evidence>
<dbReference type="PANTHER" id="PTHR23113">
    <property type="entry name" value="GUANINE NUCLEOTIDE EXCHANGE FACTOR"/>
    <property type="match status" value="1"/>
</dbReference>
<dbReference type="PANTHER" id="PTHR23113:SF362">
    <property type="entry name" value="RAS GUANINE NUCLEOTIDE EXCHANGE FACTOR E"/>
    <property type="match status" value="1"/>
</dbReference>
<protein>
    <recommendedName>
        <fullName evidence="3">Ras-GEF domain-containing protein</fullName>
    </recommendedName>
</protein>
<dbReference type="InParanoid" id="F0ZLG3"/>
<dbReference type="InterPro" id="IPR008937">
    <property type="entry name" value="Ras-like_GEF"/>
</dbReference>
<dbReference type="InterPro" id="IPR036964">
    <property type="entry name" value="RASGEF_cat_dom_sf"/>
</dbReference>
<dbReference type="InterPro" id="IPR023578">
    <property type="entry name" value="Ras_GEF_dom_sf"/>
</dbReference>
<dbReference type="GeneID" id="10501671"/>
<dbReference type="GO" id="GO:0005085">
    <property type="term" value="F:guanyl-nucleotide exchange factor activity"/>
    <property type="evidence" value="ECO:0007669"/>
    <property type="project" value="UniProtKB-KW"/>
</dbReference>
<evidence type="ECO:0000313" key="4">
    <source>
        <dbReference type="EMBL" id="EGC35228.1"/>
    </source>
</evidence>
<dbReference type="RefSeq" id="XP_003288266.1">
    <property type="nucleotide sequence ID" value="XM_003288218.1"/>
</dbReference>
<sequence>HPPCIPYLGVYLTHLTFIEDGMKNHLNQDEEIINFEKCRKISVVIRELKQYQQQYHLETEEITQRYLNNLPSIQSQKSKYKLSLICEPK</sequence>
<dbReference type="OrthoDB" id="546434at2759"/>
<keyword evidence="5" id="KW-1185">Reference proteome</keyword>
<dbReference type="Gene3D" id="1.10.840.10">
    <property type="entry name" value="Ras guanine-nucleotide exchange factors catalytic domain"/>
    <property type="match status" value="1"/>
</dbReference>
<dbReference type="PROSITE" id="PS50009">
    <property type="entry name" value="RASGEF_CAT"/>
    <property type="match status" value="1"/>
</dbReference>
<gene>
    <name evidence="4" type="ORF">DICPUDRAFT_13655</name>
</gene>
<dbReference type="Pfam" id="PF00617">
    <property type="entry name" value="RasGEF"/>
    <property type="match status" value="1"/>
</dbReference>
<dbReference type="eggNOG" id="KOG3417">
    <property type="taxonomic scope" value="Eukaryota"/>
</dbReference>
<dbReference type="InterPro" id="IPR001895">
    <property type="entry name" value="RASGEF_cat_dom"/>
</dbReference>
<organism evidence="4 5">
    <name type="scientific">Dictyostelium purpureum</name>
    <name type="common">Slime mold</name>
    <dbReference type="NCBI Taxonomy" id="5786"/>
    <lineage>
        <taxon>Eukaryota</taxon>
        <taxon>Amoebozoa</taxon>
        <taxon>Evosea</taxon>
        <taxon>Eumycetozoa</taxon>
        <taxon>Dictyostelia</taxon>
        <taxon>Dictyosteliales</taxon>
        <taxon>Dictyosteliaceae</taxon>
        <taxon>Dictyostelium</taxon>
    </lineage>
</organism>
<proteinExistence type="predicted"/>
<dbReference type="AlphaFoldDB" id="F0ZLG3"/>
<name>F0ZLG3_DICPU</name>
<dbReference type="EMBL" id="GL871067">
    <property type="protein sequence ID" value="EGC35228.1"/>
    <property type="molecule type" value="Genomic_DNA"/>
</dbReference>
<dbReference type="Proteomes" id="UP000001064">
    <property type="component" value="Unassembled WGS sequence"/>
</dbReference>
<feature type="domain" description="Ras-GEF" evidence="3">
    <location>
        <begin position="1"/>
        <end position="89"/>
    </location>
</feature>
<dbReference type="SUPFAM" id="SSF48366">
    <property type="entry name" value="Ras GEF"/>
    <property type="match status" value="1"/>
</dbReference>